<dbReference type="Proteomes" id="UP001165092">
    <property type="component" value="Unassembled WGS sequence"/>
</dbReference>
<dbReference type="EMBL" id="BSQG01000004">
    <property type="protein sequence ID" value="GLU48512.1"/>
    <property type="molecule type" value="Genomic_DNA"/>
</dbReference>
<dbReference type="InterPro" id="IPR029039">
    <property type="entry name" value="Flavoprotein-like_sf"/>
</dbReference>
<evidence type="ECO:0000313" key="2">
    <source>
        <dbReference type="EMBL" id="GLU48512.1"/>
    </source>
</evidence>
<reference evidence="2" key="1">
    <citation type="submission" date="2023-02" db="EMBL/GenBank/DDBJ databases">
        <title>Nocardiopsis ansamitocini NBRC 112285.</title>
        <authorList>
            <person name="Ichikawa N."/>
            <person name="Sato H."/>
            <person name="Tonouchi N."/>
        </authorList>
    </citation>
    <scope>NUCLEOTIDE SEQUENCE</scope>
    <source>
        <strain evidence="2">NBRC 112285</strain>
    </source>
</reference>
<dbReference type="AlphaFoldDB" id="A0A9W6UJ98"/>
<comment type="caution">
    <text evidence="2">The sequence shown here is derived from an EMBL/GenBank/DDBJ whole genome shotgun (WGS) entry which is preliminary data.</text>
</comment>
<evidence type="ECO:0000259" key="1">
    <source>
        <dbReference type="Pfam" id="PF03358"/>
    </source>
</evidence>
<dbReference type="GO" id="GO:0016491">
    <property type="term" value="F:oxidoreductase activity"/>
    <property type="evidence" value="ECO:0007669"/>
    <property type="project" value="InterPro"/>
</dbReference>
<sequence length="225" mass="23538">MRAVIVNCTLTSAHAPSTTEALAEVVAREMRAAGVEVEWVPAVDRATRPGVESDLGEGDGWPPIRARLLSSEILVMASPTWRGRPSSAAQRVLERMGALLSETVEDGTPVACGRVAGVVVTGNEGGAHHVISEIAGGLVDVGYTVPGQAWVYWNAGPGAGPSYCETAHGHDWADHTARTMAHNLVAAATALSAGPARPAAVVRTLRAGRFRRLTRRVSPPERGTG</sequence>
<accession>A0A9W6UJ98</accession>
<gene>
    <name evidence="2" type="ORF">Nans01_28630</name>
</gene>
<organism evidence="2 3">
    <name type="scientific">Nocardiopsis ansamitocini</name>
    <dbReference type="NCBI Taxonomy" id="1670832"/>
    <lineage>
        <taxon>Bacteria</taxon>
        <taxon>Bacillati</taxon>
        <taxon>Actinomycetota</taxon>
        <taxon>Actinomycetes</taxon>
        <taxon>Streptosporangiales</taxon>
        <taxon>Nocardiopsidaceae</taxon>
        <taxon>Nocardiopsis</taxon>
    </lineage>
</organism>
<dbReference type="InterPro" id="IPR005025">
    <property type="entry name" value="FMN_Rdtase-like_dom"/>
</dbReference>
<dbReference type="Pfam" id="PF03358">
    <property type="entry name" value="FMN_red"/>
    <property type="match status" value="1"/>
</dbReference>
<keyword evidence="3" id="KW-1185">Reference proteome</keyword>
<name>A0A9W6UJ98_9ACTN</name>
<dbReference type="SUPFAM" id="SSF52218">
    <property type="entry name" value="Flavoproteins"/>
    <property type="match status" value="1"/>
</dbReference>
<dbReference type="Gene3D" id="3.40.50.360">
    <property type="match status" value="1"/>
</dbReference>
<evidence type="ECO:0000313" key="3">
    <source>
        <dbReference type="Proteomes" id="UP001165092"/>
    </source>
</evidence>
<protein>
    <recommendedName>
        <fullName evidence="1">NADPH-dependent FMN reductase-like domain-containing protein</fullName>
    </recommendedName>
</protein>
<dbReference type="RefSeq" id="WP_285759987.1">
    <property type="nucleotide sequence ID" value="NZ_BSQG01000004.1"/>
</dbReference>
<proteinExistence type="predicted"/>
<feature type="domain" description="NADPH-dependent FMN reductase-like" evidence="1">
    <location>
        <begin position="12"/>
        <end position="133"/>
    </location>
</feature>